<organism evidence="1 2">
    <name type="scientific">Capsella rubella</name>
    <dbReference type="NCBI Taxonomy" id="81985"/>
    <lineage>
        <taxon>Eukaryota</taxon>
        <taxon>Viridiplantae</taxon>
        <taxon>Streptophyta</taxon>
        <taxon>Embryophyta</taxon>
        <taxon>Tracheophyta</taxon>
        <taxon>Spermatophyta</taxon>
        <taxon>Magnoliopsida</taxon>
        <taxon>eudicotyledons</taxon>
        <taxon>Gunneridae</taxon>
        <taxon>Pentapetalae</taxon>
        <taxon>rosids</taxon>
        <taxon>malvids</taxon>
        <taxon>Brassicales</taxon>
        <taxon>Brassicaceae</taxon>
        <taxon>Camelineae</taxon>
        <taxon>Capsella</taxon>
    </lineage>
</organism>
<dbReference type="EMBL" id="KB870808">
    <property type="protein sequence ID" value="EOA29442.1"/>
    <property type="molecule type" value="Genomic_DNA"/>
</dbReference>
<protein>
    <submittedName>
        <fullName evidence="1">Uncharacterized protein</fullName>
    </submittedName>
</protein>
<accession>R0G214</accession>
<sequence length="15" mass="1799">MVVCILKFVKIKTYN</sequence>
<evidence type="ECO:0000313" key="1">
    <source>
        <dbReference type="EMBL" id="EOA29442.1"/>
    </source>
</evidence>
<evidence type="ECO:0000313" key="2">
    <source>
        <dbReference type="Proteomes" id="UP000029121"/>
    </source>
</evidence>
<keyword evidence="2" id="KW-1185">Reference proteome</keyword>
<proteinExistence type="predicted"/>
<gene>
    <name evidence="1" type="ORF">CARUB_v100247330mg</name>
</gene>
<dbReference type="Proteomes" id="UP000029121">
    <property type="component" value="Unassembled WGS sequence"/>
</dbReference>
<name>R0G214_9BRAS</name>
<feature type="non-terminal residue" evidence="1">
    <location>
        <position position="15"/>
    </location>
</feature>
<reference evidence="2" key="1">
    <citation type="journal article" date="2013" name="Nat. Genet.">
        <title>The Capsella rubella genome and the genomic consequences of rapid mating system evolution.</title>
        <authorList>
            <person name="Slotte T."/>
            <person name="Hazzouri K.M."/>
            <person name="Agren J.A."/>
            <person name="Koenig D."/>
            <person name="Maumus F."/>
            <person name="Guo Y.L."/>
            <person name="Steige K."/>
            <person name="Platts A.E."/>
            <person name="Escobar J.S."/>
            <person name="Newman L.K."/>
            <person name="Wang W."/>
            <person name="Mandakova T."/>
            <person name="Vello E."/>
            <person name="Smith L.M."/>
            <person name="Henz S.R."/>
            <person name="Steffen J."/>
            <person name="Takuno S."/>
            <person name="Brandvain Y."/>
            <person name="Coop G."/>
            <person name="Andolfatto P."/>
            <person name="Hu T.T."/>
            <person name="Blanchette M."/>
            <person name="Clark R.M."/>
            <person name="Quesneville H."/>
            <person name="Nordborg M."/>
            <person name="Gaut B.S."/>
            <person name="Lysak M.A."/>
            <person name="Jenkins J."/>
            <person name="Grimwood J."/>
            <person name="Chapman J."/>
            <person name="Prochnik S."/>
            <person name="Shu S."/>
            <person name="Rokhsar D."/>
            <person name="Schmutz J."/>
            <person name="Weigel D."/>
            <person name="Wright S.I."/>
        </authorList>
    </citation>
    <scope>NUCLEOTIDE SEQUENCE [LARGE SCALE GENOMIC DNA]</scope>
    <source>
        <strain evidence="2">cv. Monte Gargano</strain>
    </source>
</reference>